<dbReference type="GO" id="GO:0006310">
    <property type="term" value="P:DNA recombination"/>
    <property type="evidence" value="ECO:0007669"/>
    <property type="project" value="InterPro"/>
</dbReference>
<dbReference type="InterPro" id="IPR008921">
    <property type="entry name" value="DNA_pol3_clamp-load_cplx_C"/>
</dbReference>
<evidence type="ECO:0000256" key="4">
    <source>
        <dbReference type="ARBA" id="ARBA00022840"/>
    </source>
</evidence>
<dbReference type="InterPro" id="IPR008824">
    <property type="entry name" value="RuvB-like_N"/>
</dbReference>
<dbReference type="EMBL" id="DWUX01000063">
    <property type="protein sequence ID" value="HJD39036.1"/>
    <property type="molecule type" value="Genomic_DNA"/>
</dbReference>
<dbReference type="GO" id="GO:0005524">
    <property type="term" value="F:ATP binding"/>
    <property type="evidence" value="ECO:0007669"/>
    <property type="project" value="UniProtKB-KW"/>
</dbReference>
<dbReference type="FunFam" id="1.10.8.60:FF:000029">
    <property type="entry name" value="Replication-associated recombination protein A"/>
    <property type="match status" value="1"/>
</dbReference>
<keyword evidence="3" id="KW-0547">Nucleotide-binding</keyword>
<dbReference type="Gene3D" id="1.10.3710.10">
    <property type="entry name" value="DNA polymerase III clamp loader subunits, C-terminal domain"/>
    <property type="match status" value="1"/>
</dbReference>
<keyword evidence="4" id="KW-0067">ATP-binding</keyword>
<accession>A0A9D2RAX2</accession>
<dbReference type="GO" id="GO:0009378">
    <property type="term" value="F:four-way junction helicase activity"/>
    <property type="evidence" value="ECO:0007669"/>
    <property type="project" value="InterPro"/>
</dbReference>
<dbReference type="GO" id="GO:0017116">
    <property type="term" value="F:single-stranded DNA helicase activity"/>
    <property type="evidence" value="ECO:0007669"/>
    <property type="project" value="TreeGrafter"/>
</dbReference>
<dbReference type="Gene3D" id="1.10.8.60">
    <property type="match status" value="1"/>
</dbReference>
<dbReference type="InterPro" id="IPR021886">
    <property type="entry name" value="MgsA_C"/>
</dbReference>
<evidence type="ECO:0000256" key="3">
    <source>
        <dbReference type="ARBA" id="ARBA00022741"/>
    </source>
</evidence>
<dbReference type="PANTHER" id="PTHR13779:SF7">
    <property type="entry name" value="ATPASE WRNIP1"/>
    <property type="match status" value="1"/>
</dbReference>
<evidence type="ECO:0000313" key="6">
    <source>
        <dbReference type="EMBL" id="HJD39036.1"/>
    </source>
</evidence>
<evidence type="ECO:0000256" key="1">
    <source>
        <dbReference type="ARBA" id="ARBA00008959"/>
    </source>
</evidence>
<proteinExistence type="inferred from homology"/>
<dbReference type="CDD" id="cd18139">
    <property type="entry name" value="HLD_clamp_RarA"/>
    <property type="match status" value="1"/>
</dbReference>
<dbReference type="InterPro" id="IPR032423">
    <property type="entry name" value="AAA_assoc_2"/>
</dbReference>
<dbReference type="FunFam" id="3.40.50.300:FF:000345">
    <property type="entry name" value="AAA family ATPase"/>
    <property type="match status" value="1"/>
</dbReference>
<dbReference type="CDD" id="cd00009">
    <property type="entry name" value="AAA"/>
    <property type="match status" value="1"/>
</dbReference>
<reference evidence="6" key="1">
    <citation type="journal article" date="2021" name="PeerJ">
        <title>Extensive microbial diversity within the chicken gut microbiome revealed by metagenomics and culture.</title>
        <authorList>
            <person name="Gilroy R."/>
            <person name="Ravi A."/>
            <person name="Getino M."/>
            <person name="Pursley I."/>
            <person name="Horton D.L."/>
            <person name="Alikhan N.F."/>
            <person name="Baker D."/>
            <person name="Gharbi K."/>
            <person name="Hall N."/>
            <person name="Watson M."/>
            <person name="Adriaenssens E.M."/>
            <person name="Foster-Nyarko E."/>
            <person name="Jarju S."/>
            <person name="Secka A."/>
            <person name="Antonio M."/>
            <person name="Oren A."/>
            <person name="Chaudhuri R.R."/>
            <person name="La Ragione R."/>
            <person name="Hildebrand F."/>
            <person name="Pallen M.J."/>
        </authorList>
    </citation>
    <scope>NUCLEOTIDE SEQUENCE</scope>
    <source>
        <strain evidence="6">ChiW19-6364</strain>
    </source>
</reference>
<evidence type="ECO:0000313" key="7">
    <source>
        <dbReference type="Proteomes" id="UP000823850"/>
    </source>
</evidence>
<dbReference type="GO" id="GO:0008047">
    <property type="term" value="F:enzyme activator activity"/>
    <property type="evidence" value="ECO:0007669"/>
    <property type="project" value="TreeGrafter"/>
</dbReference>
<comment type="similarity">
    <text evidence="1">Belongs to the AAA ATPase family. RarA/MGS1/WRNIP1 subfamily.</text>
</comment>
<dbReference type="Pfam" id="PF12002">
    <property type="entry name" value="MgsA_C"/>
    <property type="match status" value="1"/>
</dbReference>
<sequence>MDLFDYMKEQNLEQEAPLASRLRPSTLDEVVGQEHIIGKDKLLYRAIKADKLGSVIFYGPPGTGKTTLAKVIANTTSSRFRQINATVAGKKDMEEVVKEAQDYLGMYGKKTILFIDEIHRFNKGQQDYLLPFVEDGTLILIGATTENPYFEVNGALISRSIIFELKPLTKENIETLLDRAITDKEKGMGSYNAVLEDDAREFLADISGGDARAALNALELGILTTKRREDGKIHIDLETASQCIQKRVVRYDKTGDNHYDTISAFIKSMRGSDSDAAVFYLAKMLYAGEDIKFIARRIMICAAEDVGNADPQALVVAVAAAQAVERLGMPEAQIPLAQAVTYVASAPKSNAACMAVFDAMEAVKTTKTTVPSHLQDAHYKGSKKMGHGVGYLYAHDYPNHYVEQQYMPSELLGKKFYHPTDNGYEKNIQEYFQKIHGEKD</sequence>
<evidence type="ECO:0000259" key="5">
    <source>
        <dbReference type="SMART" id="SM00382"/>
    </source>
</evidence>
<comment type="caution">
    <text evidence="6">The sequence shown here is derived from an EMBL/GenBank/DDBJ whole genome shotgun (WGS) entry which is preliminary data.</text>
</comment>
<dbReference type="Pfam" id="PF05496">
    <property type="entry name" value="RuvB_N"/>
    <property type="match status" value="1"/>
</dbReference>
<dbReference type="AlphaFoldDB" id="A0A9D2RAX2"/>
<protein>
    <recommendedName>
        <fullName evidence="2">Replication-associated recombination protein A</fullName>
    </recommendedName>
</protein>
<dbReference type="GO" id="GO:0000731">
    <property type="term" value="P:DNA synthesis involved in DNA repair"/>
    <property type="evidence" value="ECO:0007669"/>
    <property type="project" value="TreeGrafter"/>
</dbReference>
<dbReference type="InterPro" id="IPR027417">
    <property type="entry name" value="P-loop_NTPase"/>
</dbReference>
<organism evidence="6 7">
    <name type="scientific">Candidatus Blautia stercoripullorum</name>
    <dbReference type="NCBI Taxonomy" id="2838502"/>
    <lineage>
        <taxon>Bacteria</taxon>
        <taxon>Bacillati</taxon>
        <taxon>Bacillota</taxon>
        <taxon>Clostridia</taxon>
        <taxon>Lachnospirales</taxon>
        <taxon>Lachnospiraceae</taxon>
        <taxon>Blautia</taxon>
    </lineage>
</organism>
<dbReference type="FunFam" id="1.10.3710.10:FF:000003">
    <property type="entry name" value="ATPase, AAA family protein"/>
    <property type="match status" value="1"/>
</dbReference>
<dbReference type="SUPFAM" id="SSF48019">
    <property type="entry name" value="post-AAA+ oligomerization domain-like"/>
    <property type="match status" value="1"/>
</dbReference>
<gene>
    <name evidence="6" type="ORF">H9913_03335</name>
</gene>
<dbReference type="PANTHER" id="PTHR13779">
    <property type="entry name" value="WERNER HELICASE-INTERACTING PROTEIN 1 FAMILY MEMBER"/>
    <property type="match status" value="1"/>
</dbReference>
<dbReference type="Proteomes" id="UP000823850">
    <property type="component" value="Unassembled WGS sequence"/>
</dbReference>
<dbReference type="Pfam" id="PF16193">
    <property type="entry name" value="AAA_assoc_2"/>
    <property type="match status" value="1"/>
</dbReference>
<feature type="domain" description="AAA+ ATPase" evidence="5">
    <location>
        <begin position="51"/>
        <end position="168"/>
    </location>
</feature>
<dbReference type="GO" id="GO:0006261">
    <property type="term" value="P:DNA-templated DNA replication"/>
    <property type="evidence" value="ECO:0007669"/>
    <property type="project" value="TreeGrafter"/>
</dbReference>
<dbReference type="Gene3D" id="3.40.50.300">
    <property type="entry name" value="P-loop containing nucleotide triphosphate hydrolases"/>
    <property type="match status" value="1"/>
</dbReference>
<reference evidence="6" key="2">
    <citation type="submission" date="2021-04" db="EMBL/GenBank/DDBJ databases">
        <authorList>
            <person name="Gilroy R."/>
        </authorList>
    </citation>
    <scope>NUCLEOTIDE SEQUENCE</scope>
    <source>
        <strain evidence="6">ChiW19-6364</strain>
    </source>
</reference>
<dbReference type="GO" id="GO:0003677">
    <property type="term" value="F:DNA binding"/>
    <property type="evidence" value="ECO:0007669"/>
    <property type="project" value="InterPro"/>
</dbReference>
<dbReference type="InterPro" id="IPR051314">
    <property type="entry name" value="AAA_ATPase_RarA/MGS1/WRNIP1"/>
</dbReference>
<evidence type="ECO:0000256" key="2">
    <source>
        <dbReference type="ARBA" id="ARBA00020776"/>
    </source>
</evidence>
<dbReference type="SMART" id="SM00382">
    <property type="entry name" value="AAA"/>
    <property type="match status" value="1"/>
</dbReference>
<dbReference type="SUPFAM" id="SSF52540">
    <property type="entry name" value="P-loop containing nucleoside triphosphate hydrolases"/>
    <property type="match status" value="1"/>
</dbReference>
<dbReference type="FunFam" id="1.20.272.10:FF:000001">
    <property type="entry name" value="Putative AAA family ATPase"/>
    <property type="match status" value="1"/>
</dbReference>
<name>A0A9D2RAX2_9FIRM</name>
<dbReference type="Gene3D" id="1.20.272.10">
    <property type="match status" value="1"/>
</dbReference>
<dbReference type="InterPro" id="IPR003593">
    <property type="entry name" value="AAA+_ATPase"/>
</dbReference>